<keyword evidence="2" id="KW-1185">Reference proteome</keyword>
<name>A0A9R1XEC0_LACSA</name>
<gene>
    <name evidence="1" type="ORF">LSAT_V11C400186250</name>
</gene>
<dbReference type="AlphaFoldDB" id="A0A9R1XEC0"/>
<comment type="caution">
    <text evidence="1">The sequence shown here is derived from an EMBL/GenBank/DDBJ whole genome shotgun (WGS) entry which is preliminary data.</text>
</comment>
<proteinExistence type="predicted"/>
<reference evidence="1 2" key="1">
    <citation type="journal article" date="2017" name="Nat. Commun.">
        <title>Genome assembly with in vitro proximity ligation data and whole-genome triplication in lettuce.</title>
        <authorList>
            <person name="Reyes-Chin-Wo S."/>
            <person name="Wang Z."/>
            <person name="Yang X."/>
            <person name="Kozik A."/>
            <person name="Arikit S."/>
            <person name="Song C."/>
            <person name="Xia L."/>
            <person name="Froenicke L."/>
            <person name="Lavelle D.O."/>
            <person name="Truco M.J."/>
            <person name="Xia R."/>
            <person name="Zhu S."/>
            <person name="Xu C."/>
            <person name="Xu H."/>
            <person name="Xu X."/>
            <person name="Cox K."/>
            <person name="Korf I."/>
            <person name="Meyers B.C."/>
            <person name="Michelmore R.W."/>
        </authorList>
    </citation>
    <scope>NUCLEOTIDE SEQUENCE [LARGE SCALE GENOMIC DNA]</scope>
    <source>
        <strain evidence="2">cv. Salinas</strain>
        <tissue evidence="1">Seedlings</tissue>
    </source>
</reference>
<accession>A0A9R1XEC0</accession>
<dbReference type="Pfam" id="PF04827">
    <property type="entry name" value="Plant_tran"/>
    <property type="match status" value="1"/>
</dbReference>
<dbReference type="PANTHER" id="PTHR47150:SF7">
    <property type="entry name" value="NUCLEASE"/>
    <property type="match status" value="1"/>
</dbReference>
<dbReference type="EMBL" id="NBSK02000004">
    <property type="protein sequence ID" value="KAJ0209706.1"/>
    <property type="molecule type" value="Genomic_DNA"/>
</dbReference>
<dbReference type="InterPro" id="IPR006912">
    <property type="entry name" value="Harbinger_derived_prot"/>
</dbReference>
<sequence>MSTLSNTVALREAEFIGDVMCTTLSYLQENECESSPKTRNLHLRRDHEVEHNQQQPTIILEAVALYDFWMWHAFFGPSGANNEINILDQLLIFNGIFLGKSYDVPFVANETSYKRGYYLTIGIYPKFGVFVKSFTCPNDDKRLKFKSTQESATKDIEHAFGLLKRRWQIHTVPIRFMEHRRISTPMHTCFILHNMILEDEGKKICCYNENESLPNAEGVCHGSETYTLNRAEVYDRVGHHNLRADLV</sequence>
<dbReference type="Proteomes" id="UP000235145">
    <property type="component" value="Unassembled WGS sequence"/>
</dbReference>
<evidence type="ECO:0000313" key="2">
    <source>
        <dbReference type="Proteomes" id="UP000235145"/>
    </source>
</evidence>
<evidence type="ECO:0008006" key="3">
    <source>
        <dbReference type="Google" id="ProtNLM"/>
    </source>
</evidence>
<dbReference type="PANTHER" id="PTHR47150">
    <property type="entry name" value="OS12G0169200 PROTEIN"/>
    <property type="match status" value="1"/>
</dbReference>
<organism evidence="1 2">
    <name type="scientific">Lactuca sativa</name>
    <name type="common">Garden lettuce</name>
    <dbReference type="NCBI Taxonomy" id="4236"/>
    <lineage>
        <taxon>Eukaryota</taxon>
        <taxon>Viridiplantae</taxon>
        <taxon>Streptophyta</taxon>
        <taxon>Embryophyta</taxon>
        <taxon>Tracheophyta</taxon>
        <taxon>Spermatophyta</taxon>
        <taxon>Magnoliopsida</taxon>
        <taxon>eudicotyledons</taxon>
        <taxon>Gunneridae</taxon>
        <taxon>Pentapetalae</taxon>
        <taxon>asterids</taxon>
        <taxon>campanulids</taxon>
        <taxon>Asterales</taxon>
        <taxon>Asteraceae</taxon>
        <taxon>Cichorioideae</taxon>
        <taxon>Cichorieae</taxon>
        <taxon>Lactucinae</taxon>
        <taxon>Lactuca</taxon>
    </lineage>
</organism>
<evidence type="ECO:0000313" key="1">
    <source>
        <dbReference type="EMBL" id="KAJ0209706.1"/>
    </source>
</evidence>
<protein>
    <recommendedName>
        <fullName evidence="3">DDE Tnp4 domain-containing protein</fullName>
    </recommendedName>
</protein>